<feature type="domain" description="Cysteine-rich interdomain region 1 gamma" evidence="4">
    <location>
        <begin position="128"/>
        <end position="183"/>
    </location>
</feature>
<dbReference type="FunFam" id="1.20.58.1930:FF:000001">
    <property type="entry name" value="Erythrocyte membrane protein 1, PfEMP1"/>
    <property type="match status" value="1"/>
</dbReference>
<dbReference type="Pfam" id="PF03011">
    <property type="entry name" value="PFEMP"/>
    <property type="match status" value="1"/>
</dbReference>
<keyword evidence="2" id="KW-0472">Membrane</keyword>
<sequence>IKFEEFQKQKDKYQGELQKLEHKSSGDNNCCTEIKKKNSAAQFLKALKHCKDDQSDRKEDNDDKKNNKIDFSEPLKTFSPTTYCKACPVYGVTCNSGGRGRRTCTNIDESKYRKGKSINGQNDTNPKEIKILVLGRKGKDNNNDKKLEEVNNACNNTGLFKDYSLQKWNCRKMKGIDQCNLTNFSENIDFDQEMQFNEFIQRWLRNFVQDYNKLKDKIKPCINKEDGIEKTCIEGCNNKCDCVEKWLDKKSTEWDEIKSLYKQYSKISDQEIAFRVKSYFREQLHFDNQATKAQEVVETPCEKQQLWGCTGKNLENIDPENCEKGDFITNLIDKLKKKATSCKDKHSDQTHQTSCDSPPLVEDEDDTLHDEIEVKAPKICPPVEEKKEQKDEEEKCDEKEEEEEKEEEKDKGDEEEGAAGGPAEPPSTPPSPRPPLPPPADEPFDSTILQTTIPFGVALALGSIAFLFLK</sequence>
<dbReference type="EMBL" id="KI926641">
    <property type="protein sequence ID" value="ETW33417.1"/>
    <property type="molecule type" value="Genomic_DNA"/>
</dbReference>
<proteinExistence type="predicted"/>
<accession>A0A024VYB9</accession>
<dbReference type="InterPro" id="IPR054595">
    <property type="entry name" value="DBL_C"/>
</dbReference>
<feature type="transmembrane region" description="Helical" evidence="2">
    <location>
        <begin position="448"/>
        <end position="469"/>
    </location>
</feature>
<dbReference type="InterPro" id="IPR041480">
    <property type="entry name" value="CIDR1_gamma"/>
</dbReference>
<evidence type="ECO:0000259" key="5">
    <source>
        <dbReference type="Pfam" id="PF22672"/>
    </source>
</evidence>
<dbReference type="Proteomes" id="UP000030708">
    <property type="component" value="Unassembled WGS sequence"/>
</dbReference>
<name>A0A024VYB9_PLAFA</name>
<evidence type="ECO:0000259" key="3">
    <source>
        <dbReference type="Pfam" id="PF03011"/>
    </source>
</evidence>
<evidence type="ECO:0000256" key="2">
    <source>
        <dbReference type="SAM" id="Phobius"/>
    </source>
</evidence>
<reference evidence="6 7" key="1">
    <citation type="submission" date="2013-02" db="EMBL/GenBank/DDBJ databases">
        <title>The Genome Annotation of Plasmodium falciparum Tanzania (2000708).</title>
        <authorList>
            <consortium name="The Broad Institute Genome Sequencing Platform"/>
            <consortium name="The Broad Institute Genome Sequencing Center for Infectious Disease"/>
            <person name="Neafsey D."/>
            <person name="Hoffman S."/>
            <person name="Volkman S."/>
            <person name="Rosenthal P."/>
            <person name="Walker B."/>
            <person name="Young S.K."/>
            <person name="Zeng Q."/>
            <person name="Gargeya S."/>
            <person name="Fitzgerald M."/>
            <person name="Haas B."/>
            <person name="Abouelleil A."/>
            <person name="Allen A.W."/>
            <person name="Alvarado L."/>
            <person name="Arachchi H.M."/>
            <person name="Berlin A.M."/>
            <person name="Chapman S.B."/>
            <person name="Gainer-Dewar J."/>
            <person name="Goldberg J."/>
            <person name="Griggs A."/>
            <person name="Gujja S."/>
            <person name="Hansen M."/>
            <person name="Howarth C."/>
            <person name="Imamovic A."/>
            <person name="Ireland A."/>
            <person name="Larimer J."/>
            <person name="McCowan C."/>
            <person name="Murphy C."/>
            <person name="Pearson M."/>
            <person name="Poon T.W."/>
            <person name="Priest M."/>
            <person name="Roberts A."/>
            <person name="Saif S."/>
            <person name="Shea T."/>
            <person name="Sisk P."/>
            <person name="Sykes S."/>
            <person name="Wortman J."/>
            <person name="Nusbaum C."/>
            <person name="Birren B."/>
        </authorList>
    </citation>
    <scope>NUCLEOTIDE SEQUENCE [LARGE SCALE GENOMIC DNA]</scope>
    <source>
        <strain evidence="7">Tanzania (2000708)</strain>
    </source>
</reference>
<feature type="domain" description="Duffy-binding-like" evidence="5">
    <location>
        <begin position="2"/>
        <end position="81"/>
    </location>
</feature>
<keyword evidence="2" id="KW-0812">Transmembrane</keyword>
<feature type="non-terminal residue" evidence="6">
    <location>
        <position position="1"/>
    </location>
</feature>
<dbReference type="Pfam" id="PF22672">
    <property type="entry name" value="DBL_C"/>
    <property type="match status" value="1"/>
</dbReference>
<keyword evidence="2" id="KW-1133">Transmembrane helix</keyword>
<feature type="region of interest" description="Disordered" evidence="1">
    <location>
        <begin position="341"/>
        <end position="447"/>
    </location>
</feature>
<organism evidence="6 7">
    <name type="scientific">Plasmodium falciparum Tanzania</name>
    <name type="common">2000708</name>
    <dbReference type="NCBI Taxonomy" id="1036725"/>
    <lineage>
        <taxon>Eukaryota</taxon>
        <taxon>Sar</taxon>
        <taxon>Alveolata</taxon>
        <taxon>Apicomplexa</taxon>
        <taxon>Aconoidasida</taxon>
        <taxon>Haemosporida</taxon>
        <taxon>Plasmodiidae</taxon>
        <taxon>Plasmodium</taxon>
        <taxon>Plasmodium (Laverania)</taxon>
    </lineage>
</organism>
<evidence type="ECO:0000313" key="7">
    <source>
        <dbReference type="Proteomes" id="UP000030708"/>
    </source>
</evidence>
<dbReference type="Gene3D" id="1.20.58.1930">
    <property type="match status" value="1"/>
</dbReference>
<evidence type="ECO:0008006" key="8">
    <source>
        <dbReference type="Google" id="ProtNLM"/>
    </source>
</evidence>
<dbReference type="SUPFAM" id="SSF140924">
    <property type="entry name" value="Duffy binding domain-like"/>
    <property type="match status" value="1"/>
</dbReference>
<gene>
    <name evidence="6" type="ORF">PFTANZ_05864</name>
</gene>
<evidence type="ECO:0000313" key="6">
    <source>
        <dbReference type="EMBL" id="ETW33417.1"/>
    </source>
</evidence>
<reference evidence="6 7" key="2">
    <citation type="submission" date="2013-02" db="EMBL/GenBank/DDBJ databases">
        <title>The Genome Sequence of Plasmodium falciparum Tanzania (2000708).</title>
        <authorList>
            <consortium name="The Broad Institute Genome Sequencing Platform"/>
            <consortium name="The Broad Institute Genome Sequencing Center for Infectious Disease"/>
            <person name="Neafsey D."/>
            <person name="Cheeseman I."/>
            <person name="Volkman S."/>
            <person name="Adams J."/>
            <person name="Walker B."/>
            <person name="Young S.K."/>
            <person name="Zeng Q."/>
            <person name="Gargeya S."/>
            <person name="Fitzgerald M."/>
            <person name="Haas B."/>
            <person name="Abouelleil A."/>
            <person name="Alvarado L."/>
            <person name="Arachchi H.M."/>
            <person name="Berlin A.M."/>
            <person name="Chapman S.B."/>
            <person name="Dewar J."/>
            <person name="Goldberg J."/>
            <person name="Griggs A."/>
            <person name="Gujja S."/>
            <person name="Hansen M."/>
            <person name="Howarth C."/>
            <person name="Imamovic A."/>
            <person name="Larimer J."/>
            <person name="McCowan C."/>
            <person name="Murphy C."/>
            <person name="Neiman D."/>
            <person name="Pearson M."/>
            <person name="Priest M."/>
            <person name="Roberts A."/>
            <person name="Saif S."/>
            <person name="Shea T."/>
            <person name="Sisk P."/>
            <person name="Sykes S."/>
            <person name="Wortman J."/>
            <person name="Nusbaum C."/>
            <person name="Birren B."/>
        </authorList>
    </citation>
    <scope>NUCLEOTIDE SEQUENCE [LARGE SCALE GENOMIC DNA]</scope>
    <source>
        <strain evidence="7">Tanzania (2000708)</strain>
    </source>
</reference>
<feature type="compositionally biased region" description="Pro residues" evidence="1">
    <location>
        <begin position="423"/>
        <end position="441"/>
    </location>
</feature>
<dbReference type="AlphaFoldDB" id="A0A024VYB9"/>
<feature type="compositionally biased region" description="Acidic residues" evidence="1">
    <location>
        <begin position="399"/>
        <end position="417"/>
    </location>
</feature>
<feature type="compositionally biased region" description="Basic and acidic residues" evidence="1">
    <location>
        <begin position="383"/>
        <end position="398"/>
    </location>
</feature>
<evidence type="ECO:0000259" key="4">
    <source>
        <dbReference type="Pfam" id="PF18562"/>
    </source>
</evidence>
<dbReference type="InterPro" id="IPR004258">
    <property type="entry name" value="DBL"/>
</dbReference>
<dbReference type="Pfam" id="PF18562">
    <property type="entry name" value="CIDR1_gamma"/>
    <property type="match status" value="1"/>
</dbReference>
<evidence type="ECO:0000256" key="1">
    <source>
        <dbReference type="SAM" id="MobiDB-lite"/>
    </source>
</evidence>
<protein>
    <recommendedName>
        <fullName evidence="8">Duffy-binding-like domain-containing protein</fullName>
    </recommendedName>
</protein>
<feature type="domain" description="Duffy-binding-like" evidence="3">
    <location>
        <begin position="199"/>
        <end position="349"/>
    </location>
</feature>
<feature type="non-terminal residue" evidence="6">
    <location>
        <position position="470"/>
    </location>
</feature>